<accession>F9Q0W7</accession>
<dbReference type="EMBL" id="AFUU01000003">
    <property type="protein sequence ID" value="EGV01812.1"/>
    <property type="molecule type" value="Genomic_DNA"/>
</dbReference>
<dbReference type="PATRIC" id="fig|1035190.4.peg.1348"/>
<dbReference type="Proteomes" id="UP000005621">
    <property type="component" value="Unassembled WGS sequence"/>
</dbReference>
<protein>
    <submittedName>
        <fullName evidence="2">Putative chromosomal replication initiation protein</fullName>
    </submittedName>
</protein>
<evidence type="ECO:0000259" key="1">
    <source>
        <dbReference type="Pfam" id="PF00308"/>
    </source>
</evidence>
<evidence type="ECO:0000313" key="2">
    <source>
        <dbReference type="EMBL" id="EGV01812.1"/>
    </source>
</evidence>
<dbReference type="AlphaFoldDB" id="F9Q0W7"/>
<gene>
    <name evidence="2" type="ORF">HMPREF9950_1828</name>
</gene>
<name>F9Q0W7_STROR</name>
<organism evidence="2 3">
    <name type="scientific">Streptococcus oralis SK313</name>
    <dbReference type="NCBI Taxonomy" id="1035190"/>
    <lineage>
        <taxon>Bacteria</taxon>
        <taxon>Bacillati</taxon>
        <taxon>Bacillota</taxon>
        <taxon>Bacilli</taxon>
        <taxon>Lactobacillales</taxon>
        <taxon>Streptococcaceae</taxon>
        <taxon>Streptococcus</taxon>
    </lineage>
</organism>
<sequence length="52" mass="5976">MLNAIGNEILKNIPDARVKYIPAESFINDFLEHLRLGEMEKFKKLTVVLISC</sequence>
<dbReference type="Pfam" id="PF00308">
    <property type="entry name" value="Bac_DnaA"/>
    <property type="match status" value="1"/>
</dbReference>
<evidence type="ECO:0000313" key="3">
    <source>
        <dbReference type="Proteomes" id="UP000005621"/>
    </source>
</evidence>
<reference evidence="2 3" key="1">
    <citation type="submission" date="2011-07" db="EMBL/GenBank/DDBJ databases">
        <authorList>
            <person name="Harkins D.M."/>
            <person name="Madupu R."/>
            <person name="Durkin A.S."/>
            <person name="Torralba M."/>
            <person name="Methe B."/>
            <person name="Sutton G.G."/>
            <person name="Nelson K.E."/>
        </authorList>
    </citation>
    <scope>NUCLEOTIDE SEQUENCE [LARGE SCALE GENOMIC DNA]</scope>
    <source>
        <strain evidence="2 3">SK313</strain>
    </source>
</reference>
<proteinExistence type="predicted"/>
<feature type="domain" description="Chromosomal replication initiator protein DnaA ATPAse" evidence="1">
    <location>
        <begin position="1"/>
        <end position="45"/>
    </location>
</feature>
<dbReference type="InterPro" id="IPR013317">
    <property type="entry name" value="DnaA_dom"/>
</dbReference>
<comment type="caution">
    <text evidence="2">The sequence shown here is derived from an EMBL/GenBank/DDBJ whole genome shotgun (WGS) entry which is preliminary data.</text>
</comment>